<dbReference type="Proteomes" id="UP000776276">
    <property type="component" value="Unassembled WGS sequence"/>
</dbReference>
<gene>
    <name evidence="2" type="ORF">KOF26_02695</name>
</gene>
<comment type="caution">
    <text evidence="2">The sequence shown here is derived from an EMBL/GenBank/DDBJ whole genome shotgun (WGS) entry which is preliminary data.</text>
</comment>
<feature type="domain" description="VOC" evidence="1">
    <location>
        <begin position="4"/>
        <end position="126"/>
    </location>
</feature>
<sequence length="141" mass="15543">MILRIGHINIRTPILEETLAFYESVLAMRRGPARTMADQSRNAWLYDDAGRALIHVNMPAADEAVPDVGARGRIDHVAFDGRDPDEMEARLQRLGIAYRRSETLVSGLTQIVLRDPNGIMLELAFGTDLALDSQRSGGNGV</sequence>
<evidence type="ECO:0000259" key="1">
    <source>
        <dbReference type="PROSITE" id="PS51819"/>
    </source>
</evidence>
<protein>
    <submittedName>
        <fullName evidence="2">VOC family protein</fullName>
    </submittedName>
</protein>
<dbReference type="InterPro" id="IPR004360">
    <property type="entry name" value="Glyas_Fos-R_dOase_dom"/>
</dbReference>
<keyword evidence="3" id="KW-1185">Reference proteome</keyword>
<dbReference type="InterPro" id="IPR037523">
    <property type="entry name" value="VOC_core"/>
</dbReference>
<organism evidence="2 3">
    <name type="scientific">Sphingomonas quercus</name>
    <dbReference type="NCBI Taxonomy" id="2842451"/>
    <lineage>
        <taxon>Bacteria</taxon>
        <taxon>Pseudomonadati</taxon>
        <taxon>Pseudomonadota</taxon>
        <taxon>Alphaproteobacteria</taxon>
        <taxon>Sphingomonadales</taxon>
        <taxon>Sphingomonadaceae</taxon>
        <taxon>Sphingomonas</taxon>
    </lineage>
</organism>
<dbReference type="PROSITE" id="PS51819">
    <property type="entry name" value="VOC"/>
    <property type="match status" value="1"/>
</dbReference>
<dbReference type="EMBL" id="JAHKRT010000001">
    <property type="protein sequence ID" value="MBU3076761.1"/>
    <property type="molecule type" value="Genomic_DNA"/>
</dbReference>
<evidence type="ECO:0000313" key="2">
    <source>
        <dbReference type="EMBL" id="MBU3076761.1"/>
    </source>
</evidence>
<dbReference type="PANTHER" id="PTHR21366">
    <property type="entry name" value="GLYOXALASE FAMILY PROTEIN"/>
    <property type="match status" value="1"/>
</dbReference>
<evidence type="ECO:0000313" key="3">
    <source>
        <dbReference type="Proteomes" id="UP000776276"/>
    </source>
</evidence>
<reference evidence="2 3" key="1">
    <citation type="submission" date="2021-06" db="EMBL/GenBank/DDBJ databases">
        <title>Sphingomonas sp. XMGL2, whole genome shotgun sequencing project.</title>
        <authorList>
            <person name="Zhao G."/>
            <person name="Shen L."/>
        </authorList>
    </citation>
    <scope>NUCLEOTIDE SEQUENCE [LARGE SCALE GENOMIC DNA]</scope>
    <source>
        <strain evidence="2 3">XMGL2</strain>
    </source>
</reference>
<accession>A0ABS6BH21</accession>
<name>A0ABS6BH21_9SPHN</name>
<dbReference type="RefSeq" id="WP_216319518.1">
    <property type="nucleotide sequence ID" value="NZ_JAHKRT010000001.1"/>
</dbReference>
<dbReference type="InterPro" id="IPR050383">
    <property type="entry name" value="GlyoxalaseI/FosfomycinResist"/>
</dbReference>
<dbReference type="Pfam" id="PF00903">
    <property type="entry name" value="Glyoxalase"/>
    <property type="match status" value="1"/>
</dbReference>
<proteinExistence type="predicted"/>